<reference evidence="9 10" key="1">
    <citation type="submission" date="2017-06" db="EMBL/GenBank/DDBJ databases">
        <authorList>
            <person name="Kim H.J."/>
            <person name="Triplett B.A."/>
        </authorList>
    </citation>
    <scope>NUCLEOTIDE SEQUENCE [LARGE SCALE GENOMIC DNA]</scope>
    <source>
        <strain evidence="9 10">DSM 19307</strain>
    </source>
</reference>
<dbReference type="Proteomes" id="UP000198393">
    <property type="component" value="Unassembled WGS sequence"/>
</dbReference>
<keyword evidence="6" id="KW-0342">GTP-binding</keyword>
<evidence type="ECO:0000256" key="2">
    <source>
        <dbReference type="ARBA" id="ARBA00012387"/>
    </source>
</evidence>
<dbReference type="GO" id="GO:0004475">
    <property type="term" value="F:mannose-1-phosphate guanylyltransferase (GTP) activity"/>
    <property type="evidence" value="ECO:0007669"/>
    <property type="project" value="UniProtKB-EC"/>
</dbReference>
<keyword evidence="4 9" id="KW-0548">Nucleotidyltransferase</keyword>
<organism evidence="9 10">
    <name type="scientific">Ekhidna lutea</name>
    <dbReference type="NCBI Taxonomy" id="447679"/>
    <lineage>
        <taxon>Bacteria</taxon>
        <taxon>Pseudomonadati</taxon>
        <taxon>Bacteroidota</taxon>
        <taxon>Cytophagia</taxon>
        <taxon>Cytophagales</taxon>
        <taxon>Reichenbachiellaceae</taxon>
        <taxon>Ekhidna</taxon>
    </lineage>
</organism>
<dbReference type="InterPro" id="IPR051161">
    <property type="entry name" value="Mannose-6P_isomerase_type2"/>
</dbReference>
<evidence type="ECO:0000259" key="8">
    <source>
        <dbReference type="Pfam" id="PF00483"/>
    </source>
</evidence>
<dbReference type="GO" id="GO:0005525">
    <property type="term" value="F:GTP binding"/>
    <property type="evidence" value="ECO:0007669"/>
    <property type="project" value="UniProtKB-KW"/>
</dbReference>
<evidence type="ECO:0000256" key="5">
    <source>
        <dbReference type="ARBA" id="ARBA00022741"/>
    </source>
</evidence>
<comment type="similarity">
    <text evidence="1">Belongs to the mannose-6-phosphate isomerase type 2 family.</text>
</comment>
<sequence>MSTNIYVVIMAGGSGTRFWPYSRDAKPKQFLDVLGTGRSLLQMTFDRFKEVTSNDKIWVVSNQKYENLIQDQLPELENHQILLETEKRNTAPCIAYAAYKIMKNDPNAVIIVSPSDHAIFKEKEFMEVINTATESASIEDKLITIGIRPNRPETGYGYIQYLSDPGVPVKKVKTFTEKPEVDLAAKFIESGDFLWNSGIFVWSIDAIINAFEKYEEEIASLFADGLSEYYTENESAFIKKAYSQCKNISIDYAIMEKAENVYVVPGDFGWSDLGSWNALHEIKKKDSNDNVIEGSVITYDSKDNYIKGKKNKVTVVQGVEGLLVADFDDVLLVCKKADSSLFRDFITDVKAEKGEKYI</sequence>
<feature type="domain" description="Nucleotidyl transferase" evidence="8">
    <location>
        <begin position="7"/>
        <end position="287"/>
    </location>
</feature>
<dbReference type="InterPro" id="IPR005835">
    <property type="entry name" value="NTP_transferase_dom"/>
</dbReference>
<gene>
    <name evidence="9" type="ORF">SAMN05421640_0730</name>
</gene>
<dbReference type="OrthoDB" id="9806359at2"/>
<evidence type="ECO:0000256" key="1">
    <source>
        <dbReference type="ARBA" id="ARBA00006115"/>
    </source>
</evidence>
<dbReference type="PANTHER" id="PTHR46390:SF1">
    <property type="entry name" value="MANNOSE-1-PHOSPHATE GUANYLYLTRANSFERASE"/>
    <property type="match status" value="1"/>
</dbReference>
<dbReference type="RefSeq" id="WP_089355478.1">
    <property type="nucleotide sequence ID" value="NZ_FZPD01000001.1"/>
</dbReference>
<evidence type="ECO:0000313" key="10">
    <source>
        <dbReference type="Proteomes" id="UP000198393"/>
    </source>
</evidence>
<dbReference type="EMBL" id="FZPD01000001">
    <property type="protein sequence ID" value="SNS57608.1"/>
    <property type="molecule type" value="Genomic_DNA"/>
</dbReference>
<comment type="catalytic activity">
    <reaction evidence="7">
        <text>alpha-D-mannose 1-phosphate + GTP + H(+) = GDP-alpha-D-mannose + diphosphate</text>
        <dbReference type="Rhea" id="RHEA:15229"/>
        <dbReference type="ChEBI" id="CHEBI:15378"/>
        <dbReference type="ChEBI" id="CHEBI:33019"/>
        <dbReference type="ChEBI" id="CHEBI:37565"/>
        <dbReference type="ChEBI" id="CHEBI:57527"/>
        <dbReference type="ChEBI" id="CHEBI:58409"/>
        <dbReference type="EC" id="2.7.7.13"/>
    </reaction>
</comment>
<dbReference type="FunFam" id="3.90.550.10:FF:000046">
    <property type="entry name" value="Mannose-1-phosphate guanylyltransferase (GDP)"/>
    <property type="match status" value="1"/>
</dbReference>
<evidence type="ECO:0000256" key="3">
    <source>
        <dbReference type="ARBA" id="ARBA00022679"/>
    </source>
</evidence>
<proteinExistence type="inferred from homology"/>
<keyword evidence="10" id="KW-1185">Reference proteome</keyword>
<keyword evidence="3 9" id="KW-0808">Transferase</keyword>
<dbReference type="SUPFAM" id="SSF159283">
    <property type="entry name" value="Guanosine diphospho-D-mannose pyrophosphorylase/mannose-6-phosphate isomerase linker domain"/>
    <property type="match status" value="1"/>
</dbReference>
<dbReference type="InterPro" id="IPR049577">
    <property type="entry name" value="GMPP_N"/>
</dbReference>
<keyword evidence="5" id="KW-0547">Nucleotide-binding</keyword>
<accession>A0A239FLY7</accession>
<dbReference type="PANTHER" id="PTHR46390">
    <property type="entry name" value="MANNOSE-1-PHOSPHATE GUANYLYLTRANSFERASE"/>
    <property type="match status" value="1"/>
</dbReference>
<evidence type="ECO:0000256" key="6">
    <source>
        <dbReference type="ARBA" id="ARBA00023134"/>
    </source>
</evidence>
<name>A0A239FLY7_EKHLU</name>
<protein>
    <recommendedName>
        <fullName evidence="2">mannose-1-phosphate guanylyltransferase</fullName>
        <ecNumber evidence="2">2.7.7.13</ecNumber>
    </recommendedName>
</protein>
<evidence type="ECO:0000256" key="7">
    <source>
        <dbReference type="ARBA" id="ARBA00047343"/>
    </source>
</evidence>
<dbReference type="SUPFAM" id="SSF53448">
    <property type="entry name" value="Nucleotide-diphospho-sugar transferases"/>
    <property type="match status" value="1"/>
</dbReference>
<dbReference type="InterPro" id="IPR029044">
    <property type="entry name" value="Nucleotide-diphossugar_trans"/>
</dbReference>
<dbReference type="EC" id="2.7.7.13" evidence="2"/>
<dbReference type="Pfam" id="PF00483">
    <property type="entry name" value="NTP_transferase"/>
    <property type="match status" value="1"/>
</dbReference>
<evidence type="ECO:0000313" key="9">
    <source>
        <dbReference type="EMBL" id="SNS57608.1"/>
    </source>
</evidence>
<dbReference type="CDD" id="cd02509">
    <property type="entry name" value="GDP-M1P_Guanylyltransferase"/>
    <property type="match status" value="1"/>
</dbReference>
<dbReference type="GO" id="GO:0009298">
    <property type="term" value="P:GDP-mannose biosynthetic process"/>
    <property type="evidence" value="ECO:0007669"/>
    <property type="project" value="TreeGrafter"/>
</dbReference>
<dbReference type="AlphaFoldDB" id="A0A239FLY7"/>
<evidence type="ECO:0000256" key="4">
    <source>
        <dbReference type="ARBA" id="ARBA00022695"/>
    </source>
</evidence>
<dbReference type="Gene3D" id="3.90.550.10">
    <property type="entry name" value="Spore Coat Polysaccharide Biosynthesis Protein SpsA, Chain A"/>
    <property type="match status" value="1"/>
</dbReference>